<dbReference type="InterPro" id="IPR003959">
    <property type="entry name" value="ATPase_AAA_core"/>
</dbReference>
<dbReference type="GO" id="GO:0016887">
    <property type="term" value="F:ATP hydrolysis activity"/>
    <property type="evidence" value="ECO:0007669"/>
    <property type="project" value="InterPro"/>
</dbReference>
<dbReference type="InParanoid" id="A0A067MHY5"/>
<comment type="similarity">
    <text evidence="8 9">Belongs to the peptidase S16 family.</text>
</comment>
<keyword evidence="1 8" id="KW-0645">Protease</keyword>
<keyword evidence="2 9" id="KW-0547">Nucleotide-binding</keyword>
<dbReference type="InterPro" id="IPR008269">
    <property type="entry name" value="Lon_proteolytic"/>
</dbReference>
<dbReference type="Pfam" id="PF05362">
    <property type="entry name" value="Lon_C"/>
    <property type="match status" value="1"/>
</dbReference>
<dbReference type="HOGENOM" id="CLU_004109_4_0_1"/>
<keyword evidence="15" id="KW-1185">Reference proteome</keyword>
<evidence type="ECO:0000256" key="4">
    <source>
        <dbReference type="ARBA" id="ARBA00022825"/>
    </source>
</evidence>
<dbReference type="PANTHER" id="PTHR10046">
    <property type="entry name" value="ATP DEPENDENT LON PROTEASE FAMILY MEMBER"/>
    <property type="match status" value="1"/>
</dbReference>
<dbReference type="Pfam" id="PF02190">
    <property type="entry name" value="LON_substr_bdg"/>
    <property type="match status" value="1"/>
</dbReference>
<dbReference type="AlphaFoldDB" id="A0A067MHY5"/>
<comment type="catalytic activity">
    <reaction evidence="7">
        <text>Hydrolysis of proteins in presence of ATP.</text>
        <dbReference type="EC" id="3.4.21.53"/>
    </reaction>
</comment>
<keyword evidence="6" id="KW-0576">Peroxisome</keyword>
<dbReference type="Gene3D" id="3.40.50.300">
    <property type="entry name" value="P-loop containing nucleotide triphosphate hydrolases"/>
    <property type="match status" value="1"/>
</dbReference>
<dbReference type="GO" id="GO:0005524">
    <property type="term" value="F:ATP binding"/>
    <property type="evidence" value="ECO:0007669"/>
    <property type="project" value="UniProtKB-KW"/>
</dbReference>
<dbReference type="InterPro" id="IPR008268">
    <property type="entry name" value="Peptidase_S16_AS"/>
</dbReference>
<dbReference type="PROSITE" id="PS51786">
    <property type="entry name" value="LON_PROTEOLYTIC"/>
    <property type="match status" value="1"/>
</dbReference>
<dbReference type="PRINTS" id="PR00830">
    <property type="entry name" value="ENDOLAPTASE"/>
</dbReference>
<dbReference type="InterPro" id="IPR004815">
    <property type="entry name" value="Lon_bac/euk-typ"/>
</dbReference>
<name>A0A067MHY5_BOTB1</name>
<dbReference type="GO" id="GO:0030163">
    <property type="term" value="P:protein catabolic process"/>
    <property type="evidence" value="ECO:0007669"/>
    <property type="project" value="InterPro"/>
</dbReference>
<evidence type="ECO:0000256" key="8">
    <source>
        <dbReference type="PROSITE-ProRule" id="PRU01122"/>
    </source>
</evidence>
<dbReference type="EC" id="3.4.21.-" evidence="10"/>
<feature type="active site" evidence="8">
    <location>
        <position position="798"/>
    </location>
</feature>
<accession>A0A067MHY5</accession>
<evidence type="ECO:0000256" key="11">
    <source>
        <dbReference type="SAM" id="MobiDB-lite"/>
    </source>
</evidence>
<evidence type="ECO:0000256" key="7">
    <source>
        <dbReference type="ARBA" id="ARBA00050665"/>
    </source>
</evidence>
<evidence type="ECO:0000313" key="14">
    <source>
        <dbReference type="EMBL" id="KDQ11191.1"/>
    </source>
</evidence>
<keyword evidence="3 8" id="KW-0378">Hydrolase</keyword>
<evidence type="ECO:0000256" key="1">
    <source>
        <dbReference type="ARBA" id="ARBA00022670"/>
    </source>
</evidence>
<proteinExistence type="inferred from homology"/>
<dbReference type="SMART" id="SM00382">
    <property type="entry name" value="AAA"/>
    <property type="match status" value="1"/>
</dbReference>
<dbReference type="FunFam" id="3.40.50.300:FF:000021">
    <property type="entry name" value="Lon protease homolog"/>
    <property type="match status" value="1"/>
</dbReference>
<sequence length="912" mass="99344">MAPGIVDHPRPQSLPILPLGHPNILIPAARISFPIPESLASPIIQLLHDGNDLVGAVPVVAAATPSEKDVYQAYGCLAKVVRLVRPGLLQASQPYTLVLQGLARFRLSPPFPSPSALLPACPVTYAQPHLTSPAHIPSDQIASNFQLAALRLIDTLSAGKGSRTIKQQDTWRSIKTMIEHSAGSPEKLAWTADLLFGAIPAAREDALDYLATFDFEARLQKATELFIKHTSIEEVSNKISQDVGEALSKQQKEFFLRQQLQAIQRELSRLTRTGSPTVSSSASGGNTSPADDEAEDADDLSELRGKVEAMLDGSEERKMGLRELKRLKRIPTGSVEHGVVRGYLEWLTSLPWPTSTSEKAFFPTPSRAFLTNARKQLDADHFGLEKIKRRLIEYLAVIRLRDIQAKQQYLALPSTETNPELRSTIGSETPLVSSSAKKIVNKGPILLIVGPPGTGKTSIASSLARALGRPFERISLGGVRDEAELRGHRRTYVASGPGAIVQALRRAGRADPVILLDEMDKVGQNNHHGDPSAALLEVLDPEQNHTFTDHYINIPVDLSQVLFIATANRLDTISFPLLDRCEVIRLPGYTYAEKMQIATRYLLPKQIQANALTPDLLQITDAALMHIATRYTSEAGVRNLEREIGAVARYKAVEWSEHSEITSSSAKIQHTDGKGSYNSVVDVADLEAILGIEKIEPEERNREEKRGVVFGMVVTGDGEGGLLNVESVVLPGHGRLRMTGMLGEVISESGEIALSWVKAHAYDLGLTSSISQDPLKHPAEIDIHLHLPAGAQRKDGPSAGVAMICAFVSLLTGAIVPTNVAMTGEVTLRGMVTPVGGIKEKVLGAHRAGITRVILPRRNYKDVQHDLSSHDVMRDIEFIFVNTVHEALDAAFGEGVLGWRRTAYTTPVESRL</sequence>
<evidence type="ECO:0000256" key="6">
    <source>
        <dbReference type="ARBA" id="ARBA00023140"/>
    </source>
</evidence>
<dbReference type="CDD" id="cd19500">
    <property type="entry name" value="RecA-like_Lon"/>
    <property type="match status" value="1"/>
</dbReference>
<dbReference type="GO" id="GO:0004176">
    <property type="term" value="F:ATP-dependent peptidase activity"/>
    <property type="evidence" value="ECO:0007669"/>
    <property type="project" value="UniProtKB-UniRule"/>
</dbReference>
<dbReference type="InterPro" id="IPR020568">
    <property type="entry name" value="Ribosomal_Su5_D2-typ_SF"/>
</dbReference>
<evidence type="ECO:0000256" key="5">
    <source>
        <dbReference type="ARBA" id="ARBA00022840"/>
    </source>
</evidence>
<dbReference type="Pfam" id="PF22667">
    <property type="entry name" value="Lon_lid"/>
    <property type="match status" value="1"/>
</dbReference>
<dbReference type="EMBL" id="KL198060">
    <property type="protein sequence ID" value="KDQ11191.1"/>
    <property type="molecule type" value="Genomic_DNA"/>
</dbReference>
<dbReference type="Gene3D" id="1.10.8.60">
    <property type="match status" value="1"/>
</dbReference>
<evidence type="ECO:0000259" key="12">
    <source>
        <dbReference type="PROSITE" id="PS51786"/>
    </source>
</evidence>
<dbReference type="FunFam" id="1.10.8.60:FF:000091">
    <property type="entry name" value="Lon protease homolog 2, peroxisomal"/>
    <property type="match status" value="1"/>
</dbReference>
<organism evidence="14 15">
    <name type="scientific">Botryobasidium botryosum (strain FD-172 SS1)</name>
    <dbReference type="NCBI Taxonomy" id="930990"/>
    <lineage>
        <taxon>Eukaryota</taxon>
        <taxon>Fungi</taxon>
        <taxon>Dikarya</taxon>
        <taxon>Basidiomycota</taxon>
        <taxon>Agaricomycotina</taxon>
        <taxon>Agaricomycetes</taxon>
        <taxon>Cantharellales</taxon>
        <taxon>Botryobasidiaceae</taxon>
        <taxon>Botryobasidium</taxon>
    </lineage>
</organism>
<dbReference type="Gene3D" id="1.20.5.5270">
    <property type="match status" value="1"/>
</dbReference>
<keyword evidence="5 9" id="KW-0067">ATP-binding</keyword>
<gene>
    <name evidence="14" type="ORF">BOTBODRAFT_57522</name>
</gene>
<dbReference type="STRING" id="930990.A0A067MHY5"/>
<dbReference type="Gene3D" id="1.20.58.1480">
    <property type="match status" value="1"/>
</dbReference>
<evidence type="ECO:0000256" key="9">
    <source>
        <dbReference type="RuleBase" id="RU000591"/>
    </source>
</evidence>
<dbReference type="Pfam" id="PF00004">
    <property type="entry name" value="AAA"/>
    <property type="match status" value="1"/>
</dbReference>
<dbReference type="SUPFAM" id="SSF54211">
    <property type="entry name" value="Ribosomal protein S5 domain 2-like"/>
    <property type="match status" value="1"/>
</dbReference>
<dbReference type="Proteomes" id="UP000027195">
    <property type="component" value="Unassembled WGS sequence"/>
</dbReference>
<feature type="compositionally biased region" description="Acidic residues" evidence="11">
    <location>
        <begin position="290"/>
        <end position="299"/>
    </location>
</feature>
<dbReference type="SUPFAM" id="SSF52540">
    <property type="entry name" value="P-loop containing nucleoside triphosphate hydrolases"/>
    <property type="match status" value="1"/>
</dbReference>
<dbReference type="GO" id="GO:0004252">
    <property type="term" value="F:serine-type endopeptidase activity"/>
    <property type="evidence" value="ECO:0007669"/>
    <property type="project" value="UniProtKB-UniRule"/>
</dbReference>
<dbReference type="PROSITE" id="PS51787">
    <property type="entry name" value="LON_N"/>
    <property type="match status" value="1"/>
</dbReference>
<evidence type="ECO:0000256" key="2">
    <source>
        <dbReference type="ARBA" id="ARBA00022741"/>
    </source>
</evidence>
<evidence type="ECO:0000256" key="3">
    <source>
        <dbReference type="ARBA" id="ARBA00022801"/>
    </source>
</evidence>
<dbReference type="InterPro" id="IPR003593">
    <property type="entry name" value="AAA+_ATPase"/>
</dbReference>
<feature type="domain" description="Lon proteolytic" evidence="12">
    <location>
        <begin position="703"/>
        <end position="894"/>
    </location>
</feature>
<evidence type="ECO:0000256" key="10">
    <source>
        <dbReference type="RuleBase" id="RU000592"/>
    </source>
</evidence>
<dbReference type="InterPro" id="IPR003111">
    <property type="entry name" value="Lon_prtase_N"/>
</dbReference>
<reference evidence="15" key="1">
    <citation type="journal article" date="2014" name="Proc. Natl. Acad. Sci. U.S.A.">
        <title>Extensive sampling of basidiomycete genomes demonstrates inadequacy of the white-rot/brown-rot paradigm for wood decay fungi.</title>
        <authorList>
            <person name="Riley R."/>
            <person name="Salamov A.A."/>
            <person name="Brown D.W."/>
            <person name="Nagy L.G."/>
            <person name="Floudas D."/>
            <person name="Held B.W."/>
            <person name="Levasseur A."/>
            <person name="Lombard V."/>
            <person name="Morin E."/>
            <person name="Otillar R."/>
            <person name="Lindquist E.A."/>
            <person name="Sun H."/>
            <person name="LaButti K.M."/>
            <person name="Schmutz J."/>
            <person name="Jabbour D."/>
            <person name="Luo H."/>
            <person name="Baker S.E."/>
            <person name="Pisabarro A.G."/>
            <person name="Walton J.D."/>
            <person name="Blanchette R.A."/>
            <person name="Henrissat B."/>
            <person name="Martin F."/>
            <person name="Cullen D."/>
            <person name="Hibbett D.S."/>
            <person name="Grigoriev I.V."/>
        </authorList>
    </citation>
    <scope>NUCLEOTIDE SEQUENCE [LARGE SCALE GENOMIC DNA]</scope>
    <source>
        <strain evidence="15">FD-172 SS1</strain>
    </source>
</reference>
<dbReference type="InterPro" id="IPR014721">
    <property type="entry name" value="Ribsml_uS5_D2-typ_fold_subgr"/>
</dbReference>
<dbReference type="InterPro" id="IPR027417">
    <property type="entry name" value="P-loop_NTPase"/>
</dbReference>
<dbReference type="OrthoDB" id="2411602at2759"/>
<dbReference type="Gene3D" id="3.30.230.10">
    <property type="match status" value="1"/>
</dbReference>
<feature type="domain" description="Lon N-terminal" evidence="13">
    <location>
        <begin position="14"/>
        <end position="230"/>
    </location>
</feature>
<dbReference type="GO" id="GO:0006508">
    <property type="term" value="P:proteolysis"/>
    <property type="evidence" value="ECO:0007669"/>
    <property type="project" value="UniProtKB-KW"/>
</dbReference>
<protein>
    <recommendedName>
        <fullName evidence="10">Lon protease homolog</fullName>
        <ecNumber evidence="10">3.4.21.-</ecNumber>
    </recommendedName>
</protein>
<evidence type="ECO:0000259" key="13">
    <source>
        <dbReference type="PROSITE" id="PS51787"/>
    </source>
</evidence>
<dbReference type="InterPro" id="IPR027065">
    <property type="entry name" value="Lon_Prtase"/>
</dbReference>
<evidence type="ECO:0000313" key="15">
    <source>
        <dbReference type="Proteomes" id="UP000027195"/>
    </source>
</evidence>
<dbReference type="NCBIfam" id="TIGR00763">
    <property type="entry name" value="lon"/>
    <property type="match status" value="1"/>
</dbReference>
<feature type="region of interest" description="Disordered" evidence="11">
    <location>
        <begin position="271"/>
        <end position="299"/>
    </location>
</feature>
<feature type="compositionally biased region" description="Polar residues" evidence="11">
    <location>
        <begin position="271"/>
        <end position="289"/>
    </location>
</feature>
<keyword evidence="4 8" id="KW-0720">Serine protease</keyword>
<dbReference type="InterPro" id="IPR054594">
    <property type="entry name" value="Lon_lid"/>
</dbReference>
<dbReference type="PROSITE" id="PS01046">
    <property type="entry name" value="LON_SER"/>
    <property type="match status" value="1"/>
</dbReference>
<feature type="active site" evidence="8">
    <location>
        <position position="841"/>
    </location>
</feature>